<dbReference type="Gene3D" id="1.10.10.60">
    <property type="entry name" value="Homeodomain-like"/>
    <property type="match status" value="1"/>
</dbReference>
<name>A0A834TB01_9FABA</name>
<evidence type="ECO:0000313" key="3">
    <source>
        <dbReference type="EMBL" id="KAF7817741.1"/>
    </source>
</evidence>
<proteinExistence type="predicted"/>
<dbReference type="CDD" id="cd11660">
    <property type="entry name" value="SANT_TRF"/>
    <property type="match status" value="1"/>
</dbReference>
<evidence type="ECO:0000313" key="4">
    <source>
        <dbReference type="Proteomes" id="UP000634136"/>
    </source>
</evidence>
<dbReference type="InterPro" id="IPR009057">
    <property type="entry name" value="Homeodomain-like_sf"/>
</dbReference>
<accession>A0A834TB01</accession>
<organism evidence="3 4">
    <name type="scientific">Senna tora</name>
    <dbReference type="NCBI Taxonomy" id="362788"/>
    <lineage>
        <taxon>Eukaryota</taxon>
        <taxon>Viridiplantae</taxon>
        <taxon>Streptophyta</taxon>
        <taxon>Embryophyta</taxon>
        <taxon>Tracheophyta</taxon>
        <taxon>Spermatophyta</taxon>
        <taxon>Magnoliopsida</taxon>
        <taxon>eudicotyledons</taxon>
        <taxon>Gunneridae</taxon>
        <taxon>Pentapetalae</taxon>
        <taxon>rosids</taxon>
        <taxon>fabids</taxon>
        <taxon>Fabales</taxon>
        <taxon>Fabaceae</taxon>
        <taxon>Caesalpinioideae</taxon>
        <taxon>Cassia clade</taxon>
        <taxon>Senna</taxon>
    </lineage>
</organism>
<keyword evidence="4" id="KW-1185">Reference proteome</keyword>
<dbReference type="EMBL" id="JAAIUW010000008">
    <property type="protein sequence ID" value="KAF7817741.1"/>
    <property type="molecule type" value="Genomic_DNA"/>
</dbReference>
<dbReference type="SUPFAM" id="SSF46689">
    <property type="entry name" value="Homeodomain-like"/>
    <property type="match status" value="1"/>
</dbReference>
<dbReference type="InterPro" id="IPR001005">
    <property type="entry name" value="SANT/Myb"/>
</dbReference>
<feature type="domain" description="Myb-like" evidence="2">
    <location>
        <begin position="613"/>
        <end position="661"/>
    </location>
</feature>
<dbReference type="Proteomes" id="UP000634136">
    <property type="component" value="Unassembled WGS sequence"/>
</dbReference>
<feature type="compositionally biased region" description="Polar residues" evidence="1">
    <location>
        <begin position="839"/>
        <end position="849"/>
    </location>
</feature>
<protein>
    <submittedName>
        <fullName evidence="3">Chromatin remodeling complex subunit</fullName>
    </submittedName>
</protein>
<evidence type="ECO:0000259" key="2">
    <source>
        <dbReference type="PROSITE" id="PS50090"/>
    </source>
</evidence>
<gene>
    <name evidence="3" type="ORF">G2W53_023196</name>
</gene>
<feature type="compositionally biased region" description="Low complexity" evidence="1">
    <location>
        <begin position="790"/>
        <end position="804"/>
    </location>
</feature>
<evidence type="ECO:0000256" key="1">
    <source>
        <dbReference type="SAM" id="MobiDB-lite"/>
    </source>
</evidence>
<sequence length="892" mass="100161">MFGSKVFQTYKRKRQSLRNNLEHGNQCRTSFSEDLSNTTLATTDKHNKPTTEKELELKNSMVRFSKMKLLVSLILYNTAFSKVCLGYVPCEDTSKRDSDKLLPVETSSLYGRDTQRNSSSIESIDNGQNFISPSAGLDGGNGCNFVDSEASHARKSSSAGNDGSPILKKSMEEFTDILFKDKFRNLSSHMDMQTKLISPLMTFGQCYKRKKHLDGTDSQKKLLQGKENNSLLTKLSILTNDADACSCNEKSCKRCSVDNVTYLEQSAVLSGRGNPSSKHPEDETICSMDNLTDLNQSAELLESGKQYQTRENVKNTNSPSPFGGTVSETSLTHLSELLRHGEDTTKAASPKAGHEILTQSLQIDEEYQPKPKDRQGATFNVEFIDLFPASTTAGEEPEKSDPCVKHDFQNVLSNVVIKTRGFQPHDDTSVIPADLDRMRSLRDSLDSRSSSSAIVDKVSQLDMLNSRSDGTLLSTCYTQLISEEKASGGLCSEIAQPESAACLMADKRKNLQQTKNYEPKHMPSSSLSLSLSLPMDLKIGSLNSINCFSVLPLSNSTTETQDFFQDELSQSSLDQRPLLFQHKIMLENIVSRARASNERGNFQEKFMPKLATWSEEELDFLWIGVRRHGRGNWDAMLRDPRLRFSPLRVPRDLADRWEEEQLKLLNDIGVPQFKYSKAESSFLERNYCFLDPETGLWREHRVDGTQLSLGDAFVHRESNLLKKPRVRFTFPSNGAVHSQRTSSNSTSNVYDYNIDKYDWELFNSSGSLSMPRGSSCLDAKNSLPHWLREAVSSSTPPPAVSLSSHSGTMLGTSERCFNVNKSQNRRSGSRTNEKEPHLSKSNTPRFSTYSRRKQLLVKKKSPEHYVKKPHDLIIIEDVSSEETISDDHSARL</sequence>
<dbReference type="AlphaFoldDB" id="A0A834TB01"/>
<reference evidence="3" key="1">
    <citation type="submission" date="2020-09" db="EMBL/GenBank/DDBJ databases">
        <title>Genome-Enabled Discovery of Anthraquinone Biosynthesis in Senna tora.</title>
        <authorList>
            <person name="Kang S.-H."/>
            <person name="Pandey R.P."/>
            <person name="Lee C.-M."/>
            <person name="Sim J.-S."/>
            <person name="Jeong J.-T."/>
            <person name="Choi B.-S."/>
            <person name="Jung M."/>
            <person name="Ginzburg D."/>
            <person name="Zhao K."/>
            <person name="Won S.Y."/>
            <person name="Oh T.-J."/>
            <person name="Yu Y."/>
            <person name="Kim N.-H."/>
            <person name="Lee O.R."/>
            <person name="Lee T.-H."/>
            <person name="Bashyal P."/>
            <person name="Kim T.-S."/>
            <person name="Lee W.-H."/>
            <person name="Kawkins C."/>
            <person name="Kim C.-K."/>
            <person name="Kim J.S."/>
            <person name="Ahn B.O."/>
            <person name="Rhee S.Y."/>
            <person name="Sohng J.K."/>
        </authorList>
    </citation>
    <scope>NUCLEOTIDE SEQUENCE</scope>
    <source>
        <tissue evidence="3">Leaf</tissue>
    </source>
</reference>
<comment type="caution">
    <text evidence="3">The sequence shown here is derived from an EMBL/GenBank/DDBJ whole genome shotgun (WGS) entry which is preliminary data.</text>
</comment>
<dbReference type="OrthoDB" id="608866at2759"/>
<feature type="region of interest" description="Disordered" evidence="1">
    <location>
        <begin position="789"/>
        <end position="852"/>
    </location>
</feature>
<dbReference type="PROSITE" id="PS50090">
    <property type="entry name" value="MYB_LIKE"/>
    <property type="match status" value="1"/>
</dbReference>